<protein>
    <submittedName>
        <fullName evidence="2">Uncharacterized protein</fullName>
    </submittedName>
</protein>
<reference evidence="3" key="1">
    <citation type="submission" date="2019-07" db="EMBL/GenBank/DDBJ databases">
        <title>De Novo Assembly of kiwifruit Actinidia rufa.</title>
        <authorList>
            <person name="Sugita-Konishi S."/>
            <person name="Sato K."/>
            <person name="Mori E."/>
            <person name="Abe Y."/>
            <person name="Kisaki G."/>
            <person name="Hamano K."/>
            <person name="Suezawa K."/>
            <person name="Otani M."/>
            <person name="Fukuda T."/>
            <person name="Manabe T."/>
            <person name="Gomi K."/>
            <person name="Tabuchi M."/>
            <person name="Akimitsu K."/>
            <person name="Kataoka I."/>
        </authorList>
    </citation>
    <scope>NUCLEOTIDE SEQUENCE [LARGE SCALE GENOMIC DNA]</scope>
    <source>
        <strain evidence="3">cv. Fuchu</strain>
    </source>
</reference>
<proteinExistence type="predicted"/>
<evidence type="ECO:0000256" key="1">
    <source>
        <dbReference type="SAM" id="MobiDB-lite"/>
    </source>
</evidence>
<dbReference type="AlphaFoldDB" id="A0A7J0DJ17"/>
<name>A0A7J0DJ17_9ERIC</name>
<feature type="region of interest" description="Disordered" evidence="1">
    <location>
        <begin position="288"/>
        <end position="311"/>
    </location>
</feature>
<keyword evidence="3" id="KW-1185">Reference proteome</keyword>
<organism evidence="2 3">
    <name type="scientific">Actinidia rufa</name>
    <dbReference type="NCBI Taxonomy" id="165716"/>
    <lineage>
        <taxon>Eukaryota</taxon>
        <taxon>Viridiplantae</taxon>
        <taxon>Streptophyta</taxon>
        <taxon>Embryophyta</taxon>
        <taxon>Tracheophyta</taxon>
        <taxon>Spermatophyta</taxon>
        <taxon>Magnoliopsida</taxon>
        <taxon>eudicotyledons</taxon>
        <taxon>Gunneridae</taxon>
        <taxon>Pentapetalae</taxon>
        <taxon>asterids</taxon>
        <taxon>Ericales</taxon>
        <taxon>Actinidiaceae</taxon>
        <taxon>Actinidia</taxon>
    </lineage>
</organism>
<feature type="compositionally biased region" description="Basic and acidic residues" evidence="1">
    <location>
        <begin position="295"/>
        <end position="304"/>
    </location>
</feature>
<sequence>MINCRHLRLGVGTVRSVVIVPRSLNSSISDVMKALARGAFVFGSVHTELQCRTPPSLLYSDSSAEFSALARPNYIIIAMEKFRATHGIPTNVIVEHPGPNDVPRVVVDNLNRILVSVKFVRTMLTVDTLMQILDKPFSAEDLLHVYTVLLGNSELGMKAFGHSREFNDNFKHYSEECKEAIQVTNNRQESRDVDALFLYKPHYPHKISHRTAKFVKASIPPLCIEGRAPQRDAFSPERPEAKLSTHLPSIQIPQYAIDPIVELTEAIMLVEPSSLEAPLLDKRKRTKLSGVRPRGPREEQDRRARAGHHVAKRCRHPLRRHFGDHEKFVGDAARSSEHHDFSNLDISAELKRAKSKTSNLDFKLKKARLTLADVNQLKVDLASVEQARNSSYTAATQAQNKVDATEAALAQLQAVACGSVYERVFSRGVSRVGDNYSSFDEENLNRLNEDEDVPKPVLVHDATPTNEVANPMEETGETIAEVFGERSVEEIGRDDGEDASQYLPPEL</sequence>
<dbReference type="Proteomes" id="UP000585474">
    <property type="component" value="Unassembled WGS sequence"/>
</dbReference>
<evidence type="ECO:0000313" key="3">
    <source>
        <dbReference type="Proteomes" id="UP000585474"/>
    </source>
</evidence>
<evidence type="ECO:0000313" key="2">
    <source>
        <dbReference type="EMBL" id="GFS36273.1"/>
    </source>
</evidence>
<comment type="caution">
    <text evidence="2">The sequence shown here is derived from an EMBL/GenBank/DDBJ whole genome shotgun (WGS) entry which is preliminary data.</text>
</comment>
<dbReference type="EMBL" id="BJWL01000247">
    <property type="protein sequence ID" value="GFS36273.1"/>
    <property type="molecule type" value="Genomic_DNA"/>
</dbReference>
<accession>A0A7J0DJ17</accession>
<gene>
    <name evidence="2" type="ORF">Acr_00g0045040</name>
</gene>